<reference evidence="3" key="1">
    <citation type="submission" date="2020-06" db="EMBL/GenBank/DDBJ databases">
        <title>Whole Genome Sequence of Bradyrhizobium sp. Strain 66S1MB.</title>
        <authorList>
            <person name="Bromfield E."/>
            <person name="Cloutier S."/>
        </authorList>
    </citation>
    <scope>NUCLEOTIDE SEQUENCE</scope>
    <source>
        <strain evidence="3">66S1MB</strain>
    </source>
</reference>
<gene>
    <name evidence="3" type="ORF">HU230_22085</name>
</gene>
<accession>A0A973WS25</accession>
<dbReference type="RefSeq" id="WP_176531914.1">
    <property type="nucleotide sequence ID" value="NZ_CP088022.1"/>
</dbReference>
<name>A0A973WS25_9BRAD</name>
<dbReference type="AlphaFoldDB" id="A0A973WS25"/>
<evidence type="ECO:0000259" key="2">
    <source>
        <dbReference type="SMART" id="SM00470"/>
    </source>
</evidence>
<evidence type="ECO:0000313" key="3">
    <source>
        <dbReference type="EMBL" id="NVL08396.1"/>
    </source>
</evidence>
<comment type="caution">
    <text evidence="3">The sequence shown here is derived from an EMBL/GenBank/DDBJ whole genome shotgun (WGS) entry which is preliminary data.</text>
</comment>
<feature type="region of interest" description="Disordered" evidence="1">
    <location>
        <begin position="109"/>
        <end position="170"/>
    </location>
</feature>
<dbReference type="InterPro" id="IPR036086">
    <property type="entry name" value="ParB/Sulfiredoxin_sf"/>
</dbReference>
<evidence type="ECO:0000256" key="1">
    <source>
        <dbReference type="SAM" id="MobiDB-lite"/>
    </source>
</evidence>
<dbReference type="Gene3D" id="3.90.1530.30">
    <property type="match status" value="1"/>
</dbReference>
<feature type="compositionally biased region" description="Polar residues" evidence="1">
    <location>
        <begin position="152"/>
        <end position="162"/>
    </location>
</feature>
<dbReference type="EMBL" id="JABWSX010000001">
    <property type="protein sequence ID" value="NVL08396.1"/>
    <property type="molecule type" value="Genomic_DNA"/>
</dbReference>
<dbReference type="SUPFAM" id="SSF110849">
    <property type="entry name" value="ParB/Sulfiredoxin"/>
    <property type="match status" value="1"/>
</dbReference>
<protein>
    <submittedName>
        <fullName evidence="3">ParB N-terminal domain-containing protein</fullName>
    </submittedName>
</protein>
<dbReference type="InterPro" id="IPR003115">
    <property type="entry name" value="ParB_N"/>
</dbReference>
<proteinExistence type="predicted"/>
<feature type="domain" description="ParB-like N-terminal" evidence="2">
    <location>
        <begin position="5"/>
        <end position="93"/>
    </location>
</feature>
<sequence length="170" mass="18634">MPGPECLPIDQIYVPLKKRKTLRPEVVQEIAASILEVGQQLPILVRPDEGRLVLLEGLHRLEACKALGETTIIGVLGSAETAHHKALLSDTAETEAERDKMARLKKLRLEKEAADRSTASAAATMKPESTELRSTRSGKNIGRGPSRDAGSKTKTLSEWLTQQKRDGGRY</sequence>
<dbReference type="Pfam" id="PF02195">
    <property type="entry name" value="ParB_N"/>
    <property type="match status" value="1"/>
</dbReference>
<organism evidence="3">
    <name type="scientific">Bradyrhizobium quebecense</name>
    <dbReference type="NCBI Taxonomy" id="2748629"/>
    <lineage>
        <taxon>Bacteria</taxon>
        <taxon>Pseudomonadati</taxon>
        <taxon>Pseudomonadota</taxon>
        <taxon>Alphaproteobacteria</taxon>
        <taxon>Hyphomicrobiales</taxon>
        <taxon>Nitrobacteraceae</taxon>
        <taxon>Bradyrhizobium</taxon>
    </lineage>
</organism>
<dbReference type="SMART" id="SM00470">
    <property type="entry name" value="ParB"/>
    <property type="match status" value="1"/>
</dbReference>